<dbReference type="Gene3D" id="3.40.50.720">
    <property type="entry name" value="NAD(P)-binding Rossmann-like Domain"/>
    <property type="match status" value="1"/>
</dbReference>
<evidence type="ECO:0000259" key="5">
    <source>
        <dbReference type="Pfam" id="PF02558"/>
    </source>
</evidence>
<evidence type="ECO:0000313" key="8">
    <source>
        <dbReference type="Proteomes" id="UP000188929"/>
    </source>
</evidence>
<dbReference type="Pfam" id="PF02558">
    <property type="entry name" value="ApbA"/>
    <property type="match status" value="1"/>
</dbReference>
<comment type="pathway">
    <text evidence="4">Cofactor biosynthesis; (R)-pantothenate biosynthesis; (R)-pantoate from 3-methyl-2-oxobutanoate: step 2/2.</text>
</comment>
<dbReference type="PANTHER" id="PTHR21708">
    <property type="entry name" value="PROBABLE 2-DEHYDROPANTOATE 2-REDUCTASE"/>
    <property type="match status" value="1"/>
</dbReference>
<organism evidence="7 8">
    <name type="scientific">Pseudofrankia asymbiotica</name>
    <dbReference type="NCBI Taxonomy" id="1834516"/>
    <lineage>
        <taxon>Bacteria</taxon>
        <taxon>Bacillati</taxon>
        <taxon>Actinomycetota</taxon>
        <taxon>Actinomycetes</taxon>
        <taxon>Frankiales</taxon>
        <taxon>Frankiaceae</taxon>
        <taxon>Pseudofrankia</taxon>
    </lineage>
</organism>
<dbReference type="SUPFAM" id="SSF51735">
    <property type="entry name" value="NAD(P)-binding Rossmann-fold domains"/>
    <property type="match status" value="1"/>
</dbReference>
<evidence type="ECO:0000313" key="7">
    <source>
        <dbReference type="EMBL" id="ONH32022.1"/>
    </source>
</evidence>
<dbReference type="GO" id="GO:0015940">
    <property type="term" value="P:pantothenate biosynthetic process"/>
    <property type="evidence" value="ECO:0007669"/>
    <property type="project" value="UniProtKB-UniPathway"/>
</dbReference>
<name>A0A1V2IFP2_9ACTN</name>
<dbReference type="GO" id="GO:0008677">
    <property type="term" value="F:2-dehydropantoate 2-reductase activity"/>
    <property type="evidence" value="ECO:0007669"/>
    <property type="project" value="UniProtKB-EC"/>
</dbReference>
<dbReference type="InterPro" id="IPR013328">
    <property type="entry name" value="6PGD_dom2"/>
</dbReference>
<comment type="similarity">
    <text evidence="1 4">Belongs to the ketopantoate reductase family.</text>
</comment>
<evidence type="ECO:0000256" key="3">
    <source>
        <dbReference type="ARBA" id="ARBA00023002"/>
    </source>
</evidence>
<dbReference type="GO" id="GO:0005737">
    <property type="term" value="C:cytoplasm"/>
    <property type="evidence" value="ECO:0007669"/>
    <property type="project" value="TreeGrafter"/>
</dbReference>
<dbReference type="FunFam" id="1.10.1040.10:FF:000017">
    <property type="entry name" value="2-dehydropantoate 2-reductase"/>
    <property type="match status" value="1"/>
</dbReference>
<dbReference type="InterPro" id="IPR013332">
    <property type="entry name" value="KPR_N"/>
</dbReference>
<dbReference type="InterPro" id="IPR036291">
    <property type="entry name" value="NAD(P)-bd_dom_sf"/>
</dbReference>
<feature type="domain" description="Ketopantoate reductase N-terminal" evidence="5">
    <location>
        <begin position="6"/>
        <end position="152"/>
    </location>
</feature>
<accession>A0A1V2IFP2</accession>
<keyword evidence="3 4" id="KW-0560">Oxidoreductase</keyword>
<comment type="function">
    <text evidence="4">Catalyzes the NADPH-dependent reduction of ketopantoate into pantoic acid.</text>
</comment>
<evidence type="ECO:0000256" key="1">
    <source>
        <dbReference type="ARBA" id="ARBA00007870"/>
    </source>
</evidence>
<dbReference type="Proteomes" id="UP000188929">
    <property type="component" value="Unassembled WGS sequence"/>
</dbReference>
<dbReference type="PANTHER" id="PTHR21708:SF26">
    <property type="entry name" value="2-DEHYDROPANTOATE 2-REDUCTASE"/>
    <property type="match status" value="1"/>
</dbReference>
<evidence type="ECO:0000256" key="2">
    <source>
        <dbReference type="ARBA" id="ARBA00022857"/>
    </source>
</evidence>
<dbReference type="Gene3D" id="1.10.1040.10">
    <property type="entry name" value="N-(1-d-carboxylethyl)-l-norvaline Dehydrogenase, domain 2"/>
    <property type="match status" value="1"/>
</dbReference>
<dbReference type="EMBL" id="MOMC01000014">
    <property type="protein sequence ID" value="ONH32022.1"/>
    <property type="molecule type" value="Genomic_DNA"/>
</dbReference>
<comment type="caution">
    <text evidence="7">The sequence shown here is derived from an EMBL/GenBank/DDBJ whole genome shotgun (WGS) entry which is preliminary data.</text>
</comment>
<proteinExistence type="inferred from homology"/>
<dbReference type="Pfam" id="PF08546">
    <property type="entry name" value="ApbA_C"/>
    <property type="match status" value="1"/>
</dbReference>
<gene>
    <name evidence="7" type="ORF">BL253_07300</name>
</gene>
<dbReference type="NCBIfam" id="NF005091">
    <property type="entry name" value="PRK06522.2-2"/>
    <property type="match status" value="1"/>
</dbReference>
<dbReference type="InterPro" id="IPR013752">
    <property type="entry name" value="KPA_reductase"/>
</dbReference>
<dbReference type="InterPro" id="IPR051402">
    <property type="entry name" value="KPR-Related"/>
</dbReference>
<dbReference type="EC" id="1.1.1.169" evidence="4"/>
<keyword evidence="4" id="KW-0566">Pantothenate biosynthesis</keyword>
<dbReference type="InterPro" id="IPR008927">
    <property type="entry name" value="6-PGluconate_DH-like_C_sf"/>
</dbReference>
<dbReference type="STRING" id="1834516.BL253_07300"/>
<reference evidence="8" key="1">
    <citation type="submission" date="2016-10" db="EMBL/GenBank/DDBJ databases">
        <title>Frankia sp. NRRL B-16386 Genome sequencing.</title>
        <authorList>
            <person name="Ghodhbane-Gtari F."/>
            <person name="Swanson E."/>
            <person name="Gueddou A."/>
            <person name="Hezbri K."/>
            <person name="Ktari K."/>
            <person name="Nouioui I."/>
            <person name="Morris K."/>
            <person name="Simpson S."/>
            <person name="Abebe-Akele F."/>
            <person name="Thomas K."/>
            <person name="Gtari M."/>
            <person name="Tisa L.S."/>
        </authorList>
    </citation>
    <scope>NUCLEOTIDE SEQUENCE [LARGE SCALE GENOMIC DNA]</scope>
    <source>
        <strain evidence="8">NRRL B-16386</strain>
    </source>
</reference>
<evidence type="ECO:0000256" key="4">
    <source>
        <dbReference type="RuleBase" id="RU362068"/>
    </source>
</evidence>
<feature type="domain" description="Ketopantoate reductase C-terminal" evidence="6">
    <location>
        <begin position="174"/>
        <end position="296"/>
    </location>
</feature>
<protein>
    <recommendedName>
        <fullName evidence="4">2-dehydropantoate 2-reductase</fullName>
        <ecNumber evidence="4">1.1.1.169</ecNumber>
    </recommendedName>
    <alternativeName>
        <fullName evidence="4">Ketopantoate reductase</fullName>
    </alternativeName>
</protein>
<dbReference type="InterPro" id="IPR003710">
    <property type="entry name" value="ApbA"/>
</dbReference>
<comment type="catalytic activity">
    <reaction evidence="4">
        <text>(R)-pantoate + NADP(+) = 2-dehydropantoate + NADPH + H(+)</text>
        <dbReference type="Rhea" id="RHEA:16233"/>
        <dbReference type="ChEBI" id="CHEBI:11561"/>
        <dbReference type="ChEBI" id="CHEBI:15378"/>
        <dbReference type="ChEBI" id="CHEBI:15980"/>
        <dbReference type="ChEBI" id="CHEBI:57783"/>
        <dbReference type="ChEBI" id="CHEBI:58349"/>
        <dbReference type="EC" id="1.1.1.169"/>
    </reaction>
</comment>
<dbReference type="AlphaFoldDB" id="A0A1V2IFP2"/>
<dbReference type="SUPFAM" id="SSF48179">
    <property type="entry name" value="6-phosphogluconate dehydrogenase C-terminal domain-like"/>
    <property type="match status" value="1"/>
</dbReference>
<dbReference type="UniPathway" id="UPA00028">
    <property type="reaction ID" value="UER00004"/>
</dbReference>
<dbReference type="NCBIfam" id="TIGR00745">
    <property type="entry name" value="apbA_panE"/>
    <property type="match status" value="1"/>
</dbReference>
<sequence>MPSARIAVIGAGAVGGYFAARAAAAGAEVWLCVRRAFDRLVIVSTGADGGDVEAEVPAEVVTDPAKLPPYGFDWVLLATKAHQIPAVAPWLTAAVGPGTSVAVLQNGVRHAERVAAFAHPDQVLPAVVYINAEAERPGVVRHRAGGVLQVPDVLLAERLAERVLTAGEVRLTEDFATAAWTKLCVNSAANTVTTLTGRRLEVLRRDDVAQLALAIMKEAVAVARADGAEVPDGLPEFTVRRLRGQPPGAGTSMLYDRLAGRRLEHEALIGAVVRIGAEYGVPTPTCVTVLPLLAAISDG</sequence>
<evidence type="ECO:0000259" key="6">
    <source>
        <dbReference type="Pfam" id="PF08546"/>
    </source>
</evidence>
<keyword evidence="8" id="KW-1185">Reference proteome</keyword>
<keyword evidence="2 4" id="KW-0521">NADP</keyword>